<dbReference type="EMBL" id="FOTF01000033">
    <property type="protein sequence ID" value="SFL62144.1"/>
    <property type="molecule type" value="Genomic_DNA"/>
</dbReference>
<reference evidence="1 2" key="1">
    <citation type="submission" date="2016-10" db="EMBL/GenBank/DDBJ databases">
        <authorList>
            <person name="de Groot N.N."/>
        </authorList>
    </citation>
    <scope>NUCLEOTIDE SEQUENCE [LARGE SCALE GENOMIC DNA]</scope>
    <source>
        <strain evidence="1 2">DSM 16199</strain>
    </source>
</reference>
<gene>
    <name evidence="1" type="ORF">SAMN04488004_13330</name>
</gene>
<evidence type="ECO:0000313" key="2">
    <source>
        <dbReference type="Proteomes" id="UP000199550"/>
    </source>
</evidence>
<name>A0A1I4J6H6_9RHOB</name>
<keyword evidence="2" id="KW-1185">Reference proteome</keyword>
<proteinExistence type="predicted"/>
<accession>A0A1I4J6H6</accession>
<protein>
    <submittedName>
        <fullName evidence="1">Uncharacterized protein</fullName>
    </submittedName>
</protein>
<sequence>MKLRVFGVSTFERGSNVAHLTRAENDMSHPAQCVERLPRESCNAALGHLASGSYGPFASVEPRMGADVA</sequence>
<organism evidence="1 2">
    <name type="scientific">Loktanella salsilacus</name>
    <dbReference type="NCBI Taxonomy" id="195913"/>
    <lineage>
        <taxon>Bacteria</taxon>
        <taxon>Pseudomonadati</taxon>
        <taxon>Pseudomonadota</taxon>
        <taxon>Alphaproteobacteria</taxon>
        <taxon>Rhodobacterales</taxon>
        <taxon>Roseobacteraceae</taxon>
        <taxon>Loktanella</taxon>
    </lineage>
</organism>
<dbReference type="AlphaFoldDB" id="A0A1I4J6H6"/>
<dbReference type="Proteomes" id="UP000199550">
    <property type="component" value="Unassembled WGS sequence"/>
</dbReference>
<evidence type="ECO:0000313" key="1">
    <source>
        <dbReference type="EMBL" id="SFL62144.1"/>
    </source>
</evidence>